<dbReference type="AlphaFoldDB" id="A0A537LHE4"/>
<dbReference type="GO" id="GO:0005886">
    <property type="term" value="C:plasma membrane"/>
    <property type="evidence" value="ECO:0007669"/>
    <property type="project" value="UniProtKB-SubCell"/>
</dbReference>
<dbReference type="Gene3D" id="1.20.1250.20">
    <property type="entry name" value="MFS general substrate transporter like domains"/>
    <property type="match status" value="2"/>
</dbReference>
<dbReference type="InterPro" id="IPR001958">
    <property type="entry name" value="Tet-R_TetA/multi-R_MdtG-like"/>
</dbReference>
<keyword evidence="5 6" id="KW-0472">Membrane</keyword>
<evidence type="ECO:0000259" key="7">
    <source>
        <dbReference type="PROSITE" id="PS50850"/>
    </source>
</evidence>
<protein>
    <submittedName>
        <fullName evidence="8">MFS transporter</fullName>
    </submittedName>
</protein>
<dbReference type="PRINTS" id="PR01035">
    <property type="entry name" value="TCRTETA"/>
</dbReference>
<reference evidence="8 9" key="1">
    <citation type="journal article" date="2019" name="Nat. Microbiol.">
        <title>Mediterranean grassland soil C-N compound turnover is dependent on rainfall and depth, and is mediated by genomically divergent microorganisms.</title>
        <authorList>
            <person name="Diamond S."/>
            <person name="Andeer P.F."/>
            <person name="Li Z."/>
            <person name="Crits-Christoph A."/>
            <person name="Burstein D."/>
            <person name="Anantharaman K."/>
            <person name="Lane K.R."/>
            <person name="Thomas B.C."/>
            <person name="Pan C."/>
            <person name="Northen T.R."/>
            <person name="Banfield J.F."/>
        </authorList>
    </citation>
    <scope>NUCLEOTIDE SEQUENCE [LARGE SCALE GENOMIC DNA]</scope>
    <source>
        <strain evidence="8">NP_2</strain>
    </source>
</reference>
<feature type="transmembrane region" description="Helical" evidence="6">
    <location>
        <begin position="248"/>
        <end position="266"/>
    </location>
</feature>
<sequence>MTLPVSPVQTVSTPWRLHALGFIAMGSILAIMSISPVIPLYLDQRGLPPLHVGGIIGAMSLALIVTEVLALGVTSRVGRRAAVIIGLMGSAVMFAWFPLAVSLAGLYVTRLALGAVRGMLWPVTFAEVAEAGPLNRRAGLFSIFWLYFGVGQLLGPLIGGFLGEQFSLRAPFFAAALASLVMVPAAAIVRPVGDDSPNPLRSYAALLSRAPSVRRMFLVTVMNTIAYGILTTFLPLHAAANGLSTAEIGLIFTGGGVAFIVVQAVLHRIADRITADRLLIPAYVIRGLGVSVVPLLTSFPALFIVTFLGSLGGAVIPNGLSMRISARSPREHLVAAMGAFNAAADLGFFLGP</sequence>
<evidence type="ECO:0000313" key="8">
    <source>
        <dbReference type="EMBL" id="TMJ07449.1"/>
    </source>
</evidence>
<evidence type="ECO:0000256" key="3">
    <source>
        <dbReference type="ARBA" id="ARBA00022692"/>
    </source>
</evidence>
<comment type="caution">
    <text evidence="8">The sequence shown here is derived from an EMBL/GenBank/DDBJ whole genome shotgun (WGS) entry which is preliminary data.</text>
</comment>
<proteinExistence type="predicted"/>
<dbReference type="Pfam" id="PF07690">
    <property type="entry name" value="MFS_1"/>
    <property type="match status" value="2"/>
</dbReference>
<evidence type="ECO:0000256" key="6">
    <source>
        <dbReference type="SAM" id="Phobius"/>
    </source>
</evidence>
<organism evidence="8 9">
    <name type="scientific">Candidatus Segetimicrobium genomatis</name>
    <dbReference type="NCBI Taxonomy" id="2569760"/>
    <lineage>
        <taxon>Bacteria</taxon>
        <taxon>Bacillati</taxon>
        <taxon>Candidatus Sysuimicrobiota</taxon>
        <taxon>Candidatus Sysuimicrobiia</taxon>
        <taxon>Candidatus Sysuimicrobiales</taxon>
        <taxon>Candidatus Segetimicrobiaceae</taxon>
        <taxon>Candidatus Segetimicrobium</taxon>
    </lineage>
</organism>
<dbReference type="EMBL" id="VBAJ01000178">
    <property type="protein sequence ID" value="TMJ07449.1"/>
    <property type="molecule type" value="Genomic_DNA"/>
</dbReference>
<dbReference type="PANTHER" id="PTHR23506:SF23">
    <property type="entry name" value="GH10249P"/>
    <property type="match status" value="1"/>
</dbReference>
<evidence type="ECO:0000256" key="5">
    <source>
        <dbReference type="ARBA" id="ARBA00023136"/>
    </source>
</evidence>
<keyword evidence="4 6" id="KW-1133">Transmembrane helix</keyword>
<feature type="transmembrane region" description="Helical" evidence="6">
    <location>
        <begin position="138"/>
        <end position="158"/>
    </location>
</feature>
<evidence type="ECO:0000256" key="1">
    <source>
        <dbReference type="ARBA" id="ARBA00004651"/>
    </source>
</evidence>
<gene>
    <name evidence="8" type="ORF">E6G99_06650</name>
</gene>
<dbReference type="PANTHER" id="PTHR23506">
    <property type="entry name" value="GH10249P"/>
    <property type="match status" value="1"/>
</dbReference>
<name>A0A537LHE4_9BACT</name>
<dbReference type="SUPFAM" id="SSF103473">
    <property type="entry name" value="MFS general substrate transporter"/>
    <property type="match status" value="1"/>
</dbReference>
<keyword evidence="3 6" id="KW-0812">Transmembrane</keyword>
<dbReference type="InterPro" id="IPR050930">
    <property type="entry name" value="MFS_Vesicular_Transporter"/>
</dbReference>
<evidence type="ECO:0000313" key="9">
    <source>
        <dbReference type="Proteomes" id="UP000318661"/>
    </source>
</evidence>
<feature type="transmembrane region" description="Helical" evidence="6">
    <location>
        <begin position="54"/>
        <end position="74"/>
    </location>
</feature>
<keyword evidence="2" id="KW-0813">Transport</keyword>
<feature type="domain" description="Major facilitator superfamily (MFS) profile" evidence="7">
    <location>
        <begin position="14"/>
        <end position="352"/>
    </location>
</feature>
<feature type="non-terminal residue" evidence="8">
    <location>
        <position position="352"/>
    </location>
</feature>
<dbReference type="InterPro" id="IPR011701">
    <property type="entry name" value="MFS"/>
</dbReference>
<dbReference type="GO" id="GO:0022857">
    <property type="term" value="F:transmembrane transporter activity"/>
    <property type="evidence" value="ECO:0007669"/>
    <property type="project" value="InterPro"/>
</dbReference>
<accession>A0A537LHE4</accession>
<dbReference type="InterPro" id="IPR036259">
    <property type="entry name" value="MFS_trans_sf"/>
</dbReference>
<dbReference type="Proteomes" id="UP000318661">
    <property type="component" value="Unassembled WGS sequence"/>
</dbReference>
<feature type="transmembrane region" description="Helical" evidence="6">
    <location>
        <begin position="81"/>
        <end position="101"/>
    </location>
</feature>
<feature type="transmembrane region" description="Helical" evidence="6">
    <location>
        <begin position="216"/>
        <end position="236"/>
    </location>
</feature>
<evidence type="ECO:0000256" key="4">
    <source>
        <dbReference type="ARBA" id="ARBA00022989"/>
    </source>
</evidence>
<feature type="transmembrane region" description="Helical" evidence="6">
    <location>
        <begin position="170"/>
        <end position="189"/>
    </location>
</feature>
<dbReference type="PROSITE" id="PS50850">
    <property type="entry name" value="MFS"/>
    <property type="match status" value="1"/>
</dbReference>
<dbReference type="InterPro" id="IPR020846">
    <property type="entry name" value="MFS_dom"/>
</dbReference>
<evidence type="ECO:0000256" key="2">
    <source>
        <dbReference type="ARBA" id="ARBA00022448"/>
    </source>
</evidence>
<comment type="subcellular location">
    <subcellularLocation>
        <location evidence="1">Cell membrane</location>
        <topology evidence="1">Multi-pass membrane protein</topology>
    </subcellularLocation>
</comment>
<feature type="transmembrane region" description="Helical" evidence="6">
    <location>
        <begin position="20"/>
        <end position="42"/>
    </location>
</feature>